<evidence type="ECO:0000313" key="2">
    <source>
        <dbReference type="EMBL" id="OGI64941.1"/>
    </source>
</evidence>
<evidence type="ECO:0000256" key="1">
    <source>
        <dbReference type="SAM" id="Phobius"/>
    </source>
</evidence>
<feature type="transmembrane region" description="Helical" evidence="1">
    <location>
        <begin position="150"/>
        <end position="167"/>
    </location>
</feature>
<feature type="transmembrane region" description="Helical" evidence="1">
    <location>
        <begin position="179"/>
        <end position="198"/>
    </location>
</feature>
<keyword evidence="1" id="KW-0472">Membrane</keyword>
<feature type="transmembrane region" description="Helical" evidence="1">
    <location>
        <begin position="49"/>
        <end position="77"/>
    </location>
</feature>
<evidence type="ECO:0008006" key="4">
    <source>
        <dbReference type="Google" id="ProtNLM"/>
    </source>
</evidence>
<comment type="caution">
    <text evidence="2">The sequence shown here is derived from an EMBL/GenBank/DDBJ whole genome shotgun (WGS) entry which is preliminary data.</text>
</comment>
<feature type="transmembrane region" description="Helical" evidence="1">
    <location>
        <begin position="97"/>
        <end position="121"/>
    </location>
</feature>
<feature type="transmembrane region" description="Helical" evidence="1">
    <location>
        <begin position="128"/>
        <end position="144"/>
    </location>
</feature>
<keyword evidence="1" id="KW-0812">Transmembrane</keyword>
<proteinExistence type="predicted"/>
<accession>A0A1F6V5A0</accession>
<reference evidence="2 3" key="1">
    <citation type="journal article" date="2016" name="Nat. Commun.">
        <title>Thousands of microbial genomes shed light on interconnected biogeochemical processes in an aquifer system.</title>
        <authorList>
            <person name="Anantharaman K."/>
            <person name="Brown C.T."/>
            <person name="Hug L.A."/>
            <person name="Sharon I."/>
            <person name="Castelle C.J."/>
            <person name="Probst A.J."/>
            <person name="Thomas B.C."/>
            <person name="Singh A."/>
            <person name="Wilkins M.J."/>
            <person name="Karaoz U."/>
            <person name="Brodie E.L."/>
            <person name="Williams K.H."/>
            <person name="Hubbard S.S."/>
            <person name="Banfield J.F."/>
        </authorList>
    </citation>
    <scope>NUCLEOTIDE SEQUENCE [LARGE SCALE GENOMIC DNA]</scope>
</reference>
<protein>
    <recommendedName>
        <fullName evidence="4">Histidine kinase N-terminal 7TM region domain-containing protein</fullName>
    </recommendedName>
</protein>
<keyword evidence="1" id="KW-1133">Transmembrane helix</keyword>
<sequence>MANLHQLMYLLNGTDVYMDIVGVLVLLFVGIFSWKCYKIDRKEKNKKYFYLALAFWVLAVGFLFKILTNFTIYYTTLKTQQVGMMMVTYTFVNESNVLFTIGMLVYRILTLLGLYFLYSLYYPIKDKATIFLNVFFIVVAGYFLRSAFHIFHLTTFLFFLFITYYYYKNYCKTKDCLGKYLFVSFTVLTLSQLILMLYELHPLFYTLGEVVQLIGYLGLAVTFFMVRGYGKKTIKN</sequence>
<dbReference type="Proteomes" id="UP000178700">
    <property type="component" value="Unassembled WGS sequence"/>
</dbReference>
<dbReference type="EMBL" id="MFTJ01000033">
    <property type="protein sequence ID" value="OGI64941.1"/>
    <property type="molecule type" value="Genomic_DNA"/>
</dbReference>
<organism evidence="2 3">
    <name type="scientific">Candidatus Nomurabacteria bacterium RIFCSPHIGHO2_01_FULL_39_10</name>
    <dbReference type="NCBI Taxonomy" id="1801733"/>
    <lineage>
        <taxon>Bacteria</taxon>
        <taxon>Candidatus Nomuraibacteriota</taxon>
    </lineage>
</organism>
<dbReference type="AlphaFoldDB" id="A0A1F6V5A0"/>
<evidence type="ECO:0000313" key="3">
    <source>
        <dbReference type="Proteomes" id="UP000178700"/>
    </source>
</evidence>
<feature type="transmembrane region" description="Helical" evidence="1">
    <location>
        <begin position="210"/>
        <end position="230"/>
    </location>
</feature>
<feature type="transmembrane region" description="Helical" evidence="1">
    <location>
        <begin position="16"/>
        <end position="37"/>
    </location>
</feature>
<gene>
    <name evidence="2" type="ORF">A2642_02450</name>
</gene>
<name>A0A1F6V5A0_9BACT</name>